<evidence type="ECO:0000256" key="1">
    <source>
        <dbReference type="ARBA" id="ARBA00023284"/>
    </source>
</evidence>
<dbReference type="SUPFAM" id="SSF52833">
    <property type="entry name" value="Thioredoxin-like"/>
    <property type="match status" value="1"/>
</dbReference>
<reference evidence="2" key="1">
    <citation type="submission" date="2022-11" db="EMBL/GenBank/DDBJ databases">
        <title>Centuries of genome instability and evolution in soft-shell clam transmissible cancer (bioRxiv).</title>
        <authorList>
            <person name="Hart S.F.M."/>
            <person name="Yonemitsu M.A."/>
            <person name="Giersch R.M."/>
            <person name="Beal B.F."/>
            <person name="Arriagada G."/>
            <person name="Davis B.W."/>
            <person name="Ostrander E.A."/>
            <person name="Goff S.P."/>
            <person name="Metzger M.J."/>
        </authorList>
    </citation>
    <scope>NUCLEOTIDE SEQUENCE</scope>
    <source>
        <strain evidence="2">MELC-2E11</strain>
        <tissue evidence="2">Siphon/mantle</tissue>
    </source>
</reference>
<organism evidence="2 3">
    <name type="scientific">Mya arenaria</name>
    <name type="common">Soft-shell clam</name>
    <dbReference type="NCBI Taxonomy" id="6604"/>
    <lineage>
        <taxon>Eukaryota</taxon>
        <taxon>Metazoa</taxon>
        <taxon>Spiralia</taxon>
        <taxon>Lophotrochozoa</taxon>
        <taxon>Mollusca</taxon>
        <taxon>Bivalvia</taxon>
        <taxon>Autobranchia</taxon>
        <taxon>Heteroconchia</taxon>
        <taxon>Euheterodonta</taxon>
        <taxon>Imparidentia</taxon>
        <taxon>Neoheterodontei</taxon>
        <taxon>Myida</taxon>
        <taxon>Myoidea</taxon>
        <taxon>Myidae</taxon>
        <taxon>Mya</taxon>
    </lineage>
</organism>
<dbReference type="InterPro" id="IPR011893">
    <property type="entry name" value="Selenoprotein_Rdx-typ"/>
</dbReference>
<gene>
    <name evidence="2" type="ORF">MAR_002913</name>
</gene>
<keyword evidence="1" id="KW-0676">Redox-active center</keyword>
<evidence type="ECO:0000313" key="2">
    <source>
        <dbReference type="EMBL" id="WAR29345.1"/>
    </source>
</evidence>
<accession>A0ABY7G4H3</accession>
<dbReference type="InterPro" id="IPR036249">
    <property type="entry name" value="Thioredoxin-like_sf"/>
</dbReference>
<dbReference type="Pfam" id="PF10262">
    <property type="entry name" value="Rdx"/>
    <property type="match status" value="1"/>
</dbReference>
<sequence>MEDILSELPETEVVGDVGRNQSFEVSINGQLVFSKLKTYGFPKAQDIIRGIQSAAQWEKCQEIVDSKSGKFRRAAQGEKCQEIVDAKSEIIKEIQRASQGEKCQEITDSESPWCINIHQHGDLCFPHHLCVTVARIIQALTLKVKITIISHLLLIRQDKIGVICQYPVTAINFGINVFGTWVRKIYLEPRHKAIALSVCPEFRHSQNLLRCRTAFNLQHKSSDLNESLTIQTS</sequence>
<keyword evidence="3" id="KW-1185">Reference proteome</keyword>
<name>A0ABY7G4H3_MYAAR</name>
<evidence type="ECO:0000313" key="3">
    <source>
        <dbReference type="Proteomes" id="UP001164746"/>
    </source>
</evidence>
<proteinExistence type="predicted"/>
<dbReference type="Proteomes" id="UP001164746">
    <property type="component" value="Chromosome 16"/>
</dbReference>
<dbReference type="EMBL" id="CP111027">
    <property type="protein sequence ID" value="WAR29345.1"/>
    <property type="molecule type" value="Genomic_DNA"/>
</dbReference>
<dbReference type="Gene3D" id="3.40.30.10">
    <property type="entry name" value="Glutaredoxin"/>
    <property type="match status" value="1"/>
</dbReference>
<protein>
    <submittedName>
        <fullName evidence="2">MIEN1-like protein</fullName>
    </submittedName>
</protein>